<feature type="transmembrane region" description="Helical" evidence="1">
    <location>
        <begin position="143"/>
        <end position="161"/>
    </location>
</feature>
<reference evidence="3" key="1">
    <citation type="journal article" date="2019" name="Int. J. Syst. Evol. Microbiol.">
        <title>The Global Catalogue of Microorganisms (GCM) 10K type strain sequencing project: providing services to taxonomists for standard genome sequencing and annotation.</title>
        <authorList>
            <consortium name="The Broad Institute Genomics Platform"/>
            <consortium name="The Broad Institute Genome Sequencing Center for Infectious Disease"/>
            <person name="Wu L."/>
            <person name="Ma J."/>
        </authorList>
    </citation>
    <scope>NUCLEOTIDE SEQUENCE [LARGE SCALE GENOMIC DNA]</scope>
    <source>
        <strain evidence="3">KACC 12507</strain>
    </source>
</reference>
<feature type="transmembrane region" description="Helical" evidence="1">
    <location>
        <begin position="110"/>
        <end position="131"/>
    </location>
</feature>
<keyword evidence="1" id="KW-0812">Transmembrane</keyword>
<dbReference type="Pfam" id="PF10011">
    <property type="entry name" value="DUF2254"/>
    <property type="match status" value="1"/>
</dbReference>
<sequence>MFKRKLAPLIESVQANFWFVPSIILLLTILMAVLTVTVDARASVLLQEMLPFIYSMNLSAARSILATIAASMITVTSIAFSITIVSLTMASSQFGPRLMRNFMMDKTTQIVLGVFTSNFLYCVLVYCAISLAPPYQIIPATSFLWAMLMTLICLGFLIHFIHHVAKSIQADNVVNDVYCELKASVAKFFPRYVDDEKWRPQVPTVELKDEQYCNETALRSSRSGYVQLIDTSALIEHLAKHDQRLKLAFSAGDYIPKGSIIGCLYSTDTQAQNTASNIEKHIVLGSTRTPVQDPEFAIHQLVEIALRALSPSINDPYTAITCIDKLSSILCDITTRQFPSVELKDKAGQVRIHRKALCYQDLGSAAFDQIRQQAQSNVSVTIRLLESLQKVAMQACSEQQYQFVRGQLEMIVEQQGKETHAKGDASDIGNRIQQIEAYLAQIPS</sequence>
<accession>A0ABV9LU94</accession>
<dbReference type="RefSeq" id="WP_382406325.1">
    <property type="nucleotide sequence ID" value="NZ_JBHSGU010000002.1"/>
</dbReference>
<gene>
    <name evidence="2" type="ORF">ACFO4O_05370</name>
</gene>
<keyword evidence="3" id="KW-1185">Reference proteome</keyword>
<keyword evidence="1" id="KW-1133">Transmembrane helix</keyword>
<evidence type="ECO:0000313" key="2">
    <source>
        <dbReference type="EMBL" id="MFC4699584.1"/>
    </source>
</evidence>
<organism evidence="2 3">
    <name type="scientific">Glaciecola siphonariae</name>
    <dbReference type="NCBI Taxonomy" id="521012"/>
    <lineage>
        <taxon>Bacteria</taxon>
        <taxon>Pseudomonadati</taxon>
        <taxon>Pseudomonadota</taxon>
        <taxon>Gammaproteobacteria</taxon>
        <taxon>Alteromonadales</taxon>
        <taxon>Alteromonadaceae</taxon>
        <taxon>Glaciecola</taxon>
    </lineage>
</organism>
<dbReference type="Proteomes" id="UP001595897">
    <property type="component" value="Unassembled WGS sequence"/>
</dbReference>
<evidence type="ECO:0000256" key="1">
    <source>
        <dbReference type="SAM" id="Phobius"/>
    </source>
</evidence>
<comment type="caution">
    <text evidence="2">The sequence shown here is derived from an EMBL/GenBank/DDBJ whole genome shotgun (WGS) entry which is preliminary data.</text>
</comment>
<name>A0ABV9LU94_9ALTE</name>
<proteinExistence type="predicted"/>
<keyword evidence="1" id="KW-0472">Membrane</keyword>
<protein>
    <submittedName>
        <fullName evidence="2">DUF2254 domain-containing protein</fullName>
    </submittedName>
</protein>
<evidence type="ECO:0000313" key="3">
    <source>
        <dbReference type="Proteomes" id="UP001595897"/>
    </source>
</evidence>
<dbReference type="InterPro" id="IPR018723">
    <property type="entry name" value="DUF2254_membrane"/>
</dbReference>
<feature type="transmembrane region" description="Helical" evidence="1">
    <location>
        <begin position="64"/>
        <end position="89"/>
    </location>
</feature>
<dbReference type="EMBL" id="JBHSGU010000002">
    <property type="protein sequence ID" value="MFC4699584.1"/>
    <property type="molecule type" value="Genomic_DNA"/>
</dbReference>